<organism evidence="1 2">
    <name type="scientific">Candidatus Accumulibacter affinis</name>
    <dbReference type="NCBI Taxonomy" id="2954384"/>
    <lineage>
        <taxon>Bacteria</taxon>
        <taxon>Pseudomonadati</taxon>
        <taxon>Pseudomonadota</taxon>
        <taxon>Betaproteobacteria</taxon>
        <taxon>Candidatus Accumulibacter</taxon>
    </lineage>
</organism>
<dbReference type="EMBL" id="JADJOT010000006">
    <property type="protein sequence ID" value="MBK7953622.1"/>
    <property type="molecule type" value="Genomic_DNA"/>
</dbReference>
<comment type="caution">
    <text evidence="1">The sequence shown here is derived from an EMBL/GenBank/DDBJ whole genome shotgun (WGS) entry which is preliminary data.</text>
</comment>
<sequence length="68" mass="7334">MTEFSMAAAAGDLHFDVRRELPGVGLCLYHKDVEVQTLHTAAAGPTSATLRDMLSHTPVASLVSLRNR</sequence>
<gene>
    <name evidence="1" type="ORF">IPK02_06420</name>
</gene>
<evidence type="ECO:0000313" key="2">
    <source>
        <dbReference type="Proteomes" id="UP000706151"/>
    </source>
</evidence>
<protein>
    <submittedName>
        <fullName evidence="1">Uncharacterized protein</fullName>
    </submittedName>
</protein>
<dbReference type="AlphaFoldDB" id="A0A935W321"/>
<evidence type="ECO:0000313" key="1">
    <source>
        <dbReference type="EMBL" id="MBK7953622.1"/>
    </source>
</evidence>
<reference evidence="1 2" key="1">
    <citation type="submission" date="2020-10" db="EMBL/GenBank/DDBJ databases">
        <title>Connecting structure to function with the recovery of over 1000 high-quality activated sludge metagenome-assembled genomes encoding full-length rRNA genes using long-read sequencing.</title>
        <authorList>
            <person name="Singleton C.M."/>
            <person name="Petriglieri F."/>
            <person name="Kristensen J.M."/>
            <person name="Kirkegaard R.H."/>
            <person name="Michaelsen T.Y."/>
            <person name="Andersen M.H."/>
            <person name="Karst S.M."/>
            <person name="Dueholm M.S."/>
            <person name="Nielsen P.H."/>
            <person name="Albertsen M."/>
        </authorList>
    </citation>
    <scope>NUCLEOTIDE SEQUENCE [LARGE SCALE GENOMIC DNA]</scope>
    <source>
        <strain evidence="1">Fred_18-Q3-R57-64_BAT3C.720</strain>
    </source>
</reference>
<dbReference type="Proteomes" id="UP000706151">
    <property type="component" value="Unassembled WGS sequence"/>
</dbReference>
<name>A0A935W321_9PROT</name>
<accession>A0A935W321</accession>
<proteinExistence type="predicted"/>